<name>A0A9N9ZP70_9HYPO</name>
<proteinExistence type="predicted"/>
<protein>
    <submittedName>
        <fullName evidence="1">Uncharacterized protein</fullName>
    </submittedName>
</protein>
<dbReference type="OrthoDB" id="4367324at2759"/>
<comment type="caution">
    <text evidence="1">The sequence shown here is derived from an EMBL/GenBank/DDBJ whole genome shotgun (WGS) entry which is preliminary data.</text>
</comment>
<sequence>MTTGITTLRDALTQEKPRIHRYATNTNTYRNDDAWPELNGHMKLWVDFKIGALNKQYGSILDKEFPEGVAVPQAFDQLKNLAIKEVKDIKRIIAWNVSILEPALAFGQSELQHQGPRLVHDHVKPQIPGPSSQARVDHLIKVVDAPPRTLVVGLGTTSAKFEGGGLLSAISQNIASRHENLMRQLAHACKLANARYGYLQTDGELVACRFSCTGTVWEAEFMPIPMELHGDNAMTTELAVWWMAMLALSDISDSAIEANNDHQADVAYPDVNPGLPSGPNMGSYLSNASFTSAPDMGSQDNNAGVGGIPNVASCNASFPSGTNTGPAENSIEFASDVQLDDVFCLEEMEIDEFQGCSFQQSSSN</sequence>
<accession>A0A9N9ZP70</accession>
<evidence type="ECO:0000313" key="1">
    <source>
        <dbReference type="EMBL" id="CAH0059178.1"/>
    </source>
</evidence>
<keyword evidence="2" id="KW-1185">Reference proteome</keyword>
<dbReference type="Proteomes" id="UP000775872">
    <property type="component" value="Unassembled WGS sequence"/>
</dbReference>
<reference evidence="1" key="1">
    <citation type="submission" date="2021-10" db="EMBL/GenBank/DDBJ databases">
        <authorList>
            <person name="Piombo E."/>
        </authorList>
    </citation>
    <scope>NUCLEOTIDE SEQUENCE</scope>
</reference>
<dbReference type="AlphaFoldDB" id="A0A9N9ZP70"/>
<dbReference type="EMBL" id="CABFOC020000091">
    <property type="protein sequence ID" value="CAH0059178.1"/>
    <property type="molecule type" value="Genomic_DNA"/>
</dbReference>
<evidence type="ECO:0000313" key="2">
    <source>
        <dbReference type="Proteomes" id="UP000775872"/>
    </source>
</evidence>
<organism evidence="1 2">
    <name type="scientific">Clonostachys solani</name>
    <dbReference type="NCBI Taxonomy" id="160281"/>
    <lineage>
        <taxon>Eukaryota</taxon>
        <taxon>Fungi</taxon>
        <taxon>Dikarya</taxon>
        <taxon>Ascomycota</taxon>
        <taxon>Pezizomycotina</taxon>
        <taxon>Sordariomycetes</taxon>
        <taxon>Hypocreomycetidae</taxon>
        <taxon>Hypocreales</taxon>
        <taxon>Bionectriaceae</taxon>
        <taxon>Clonostachys</taxon>
    </lineage>
</organism>
<gene>
    <name evidence="1" type="ORF">CSOL1703_00008213</name>
</gene>